<dbReference type="AlphaFoldDB" id="A0A4P8L251"/>
<sequence length="149" mass="16206">MRAVVQRVSEAEVSVGGAGVGRIGRGVLVLVGVGREDGPEDVRYLADKIVHLRIFPDDDGKMNRSVVDIGGDVLIVSQFTLWGDCRKGRRPSFVDAAPPEKAHALYLCLVEAVRSHPVRVATGRFQETMAVKLVNDGPVTLLLDSRKNF</sequence>
<evidence type="ECO:0000313" key="4">
    <source>
        <dbReference type="Proteomes" id="UP000298602"/>
    </source>
</evidence>
<dbReference type="CDD" id="cd00563">
    <property type="entry name" value="Dtyr_deacylase"/>
    <property type="match status" value="1"/>
</dbReference>
<dbReference type="InterPro" id="IPR003732">
    <property type="entry name" value="Daa-tRNA_deacyls_DTD"/>
</dbReference>
<dbReference type="PANTHER" id="PTHR10472:SF5">
    <property type="entry name" value="D-AMINOACYL-TRNA DEACYLASE 1"/>
    <property type="match status" value="1"/>
</dbReference>
<evidence type="ECO:0000256" key="1">
    <source>
        <dbReference type="ARBA" id="ARBA00009673"/>
    </source>
</evidence>
<keyword evidence="2 3" id="KW-0378">Hydrolase</keyword>
<gene>
    <name evidence="2" type="primary">dtd</name>
    <name evidence="3" type="ORF">FDQ92_07130</name>
</gene>
<dbReference type="Pfam" id="PF02580">
    <property type="entry name" value="Tyr_Deacylase"/>
    <property type="match status" value="1"/>
</dbReference>
<dbReference type="PANTHER" id="PTHR10472">
    <property type="entry name" value="D-TYROSYL-TRNA TYR DEACYLASE"/>
    <property type="match status" value="1"/>
</dbReference>
<accession>A0A4P8L251</accession>
<dbReference type="GO" id="GO:0106026">
    <property type="term" value="F:Gly-tRNA(Ala) deacylase activity"/>
    <property type="evidence" value="ECO:0007669"/>
    <property type="project" value="UniProtKB-UniRule"/>
</dbReference>
<dbReference type="KEGG" id="dax:FDQ92_07130"/>
<dbReference type="GO" id="GO:0051500">
    <property type="term" value="F:D-tyrosyl-tRNA(Tyr) deacylase activity"/>
    <property type="evidence" value="ECO:0007669"/>
    <property type="project" value="TreeGrafter"/>
</dbReference>
<dbReference type="EC" id="3.1.1.96" evidence="2"/>
<keyword evidence="2" id="KW-0694">RNA-binding</keyword>
<dbReference type="RefSeq" id="WP_137423936.1">
    <property type="nucleotide sequence ID" value="NZ_CP040098.1"/>
</dbReference>
<comment type="subcellular location">
    <subcellularLocation>
        <location evidence="2">Cytoplasm</location>
    </subcellularLocation>
</comment>
<dbReference type="HAMAP" id="MF_00518">
    <property type="entry name" value="Deacylase_Dtd"/>
    <property type="match status" value="1"/>
</dbReference>
<organism evidence="3 4">
    <name type="scientific">Desulfoglaeba alkanexedens ALDC</name>
    <dbReference type="NCBI Taxonomy" id="980445"/>
    <lineage>
        <taxon>Bacteria</taxon>
        <taxon>Pseudomonadati</taxon>
        <taxon>Thermodesulfobacteriota</taxon>
        <taxon>Syntrophobacteria</taxon>
        <taxon>Syntrophobacterales</taxon>
        <taxon>Syntrophobacteraceae</taxon>
        <taxon>Desulfoglaeba</taxon>
    </lineage>
</organism>
<comment type="subunit">
    <text evidence="2">Homodimer.</text>
</comment>
<dbReference type="GO" id="GO:0005737">
    <property type="term" value="C:cytoplasm"/>
    <property type="evidence" value="ECO:0007669"/>
    <property type="project" value="UniProtKB-SubCell"/>
</dbReference>
<dbReference type="EMBL" id="CP040098">
    <property type="protein sequence ID" value="QCQ21967.1"/>
    <property type="molecule type" value="Genomic_DNA"/>
</dbReference>
<keyword evidence="4" id="KW-1185">Reference proteome</keyword>
<dbReference type="OrthoDB" id="9801395at2"/>
<reference evidence="3 4" key="2">
    <citation type="submission" date="2019-05" db="EMBL/GenBank/DDBJ databases">
        <authorList>
            <person name="Suflita J.M."/>
            <person name="Marks C.R."/>
        </authorList>
    </citation>
    <scope>NUCLEOTIDE SEQUENCE [LARGE SCALE GENOMIC DNA]</scope>
    <source>
        <strain evidence="3 4">ALDC</strain>
    </source>
</reference>
<dbReference type="Gene3D" id="3.50.80.10">
    <property type="entry name" value="D-tyrosyl-tRNA(Tyr) deacylase"/>
    <property type="match status" value="1"/>
</dbReference>
<dbReference type="GO" id="GO:0043908">
    <property type="term" value="F:Ser(Gly)-tRNA(Ala) hydrolase activity"/>
    <property type="evidence" value="ECO:0007669"/>
    <property type="project" value="UniProtKB-UniRule"/>
</dbReference>
<comment type="domain">
    <text evidence="2">A Gly-cisPro motif from one monomer fits into the active site of the other monomer to allow specific chiral rejection of L-amino acids.</text>
</comment>
<keyword evidence="2" id="KW-0820">tRNA-binding</keyword>
<dbReference type="GO" id="GO:0000049">
    <property type="term" value="F:tRNA binding"/>
    <property type="evidence" value="ECO:0007669"/>
    <property type="project" value="UniProtKB-UniRule"/>
</dbReference>
<dbReference type="Proteomes" id="UP000298602">
    <property type="component" value="Chromosome"/>
</dbReference>
<dbReference type="InterPro" id="IPR023509">
    <property type="entry name" value="DTD-like_sf"/>
</dbReference>
<dbReference type="NCBIfam" id="TIGR00256">
    <property type="entry name" value="D-aminoacyl-tRNA deacylase"/>
    <property type="match status" value="1"/>
</dbReference>
<comment type="catalytic activity">
    <reaction evidence="2">
        <text>glycyl-tRNA(Ala) + H2O = tRNA(Ala) + glycine + H(+)</text>
        <dbReference type="Rhea" id="RHEA:53744"/>
        <dbReference type="Rhea" id="RHEA-COMP:9657"/>
        <dbReference type="Rhea" id="RHEA-COMP:13640"/>
        <dbReference type="ChEBI" id="CHEBI:15377"/>
        <dbReference type="ChEBI" id="CHEBI:15378"/>
        <dbReference type="ChEBI" id="CHEBI:57305"/>
        <dbReference type="ChEBI" id="CHEBI:78442"/>
        <dbReference type="ChEBI" id="CHEBI:78522"/>
    </reaction>
</comment>
<reference evidence="3 4" key="1">
    <citation type="submission" date="2019-05" db="EMBL/GenBank/DDBJ databases">
        <title>The Complete Genome Sequence of the n-alkane-degrading Desulfoglaeba alkanexedens ALDC reveals multiple alkylsuccinate synthase gene clusters.</title>
        <authorList>
            <person name="Callaghan A.V."/>
            <person name="Davidova I.A."/>
            <person name="Duncan K.E."/>
            <person name="Morris B."/>
            <person name="McInerney M.J."/>
        </authorList>
    </citation>
    <scope>NUCLEOTIDE SEQUENCE [LARGE SCALE GENOMIC DNA]</scope>
    <source>
        <strain evidence="3 4">ALDC</strain>
    </source>
</reference>
<protein>
    <recommendedName>
        <fullName evidence="2">D-aminoacyl-tRNA deacylase</fullName>
        <shortName evidence="2">DTD</shortName>
        <ecNumber evidence="2">3.1.1.96</ecNumber>
    </recommendedName>
    <alternativeName>
        <fullName evidence="2">Gly-tRNA(Ala) deacylase</fullName>
        <ecNumber evidence="2">3.1.1.-</ecNumber>
    </alternativeName>
</protein>
<comment type="similarity">
    <text evidence="1 2">Belongs to the DTD family.</text>
</comment>
<evidence type="ECO:0000256" key="2">
    <source>
        <dbReference type="HAMAP-Rule" id="MF_00518"/>
    </source>
</evidence>
<dbReference type="GO" id="GO:0019478">
    <property type="term" value="P:D-amino acid catabolic process"/>
    <property type="evidence" value="ECO:0007669"/>
    <property type="project" value="UniProtKB-UniRule"/>
</dbReference>
<keyword evidence="2" id="KW-0963">Cytoplasm</keyword>
<dbReference type="SUPFAM" id="SSF69500">
    <property type="entry name" value="DTD-like"/>
    <property type="match status" value="1"/>
</dbReference>
<proteinExistence type="inferred from homology"/>
<comment type="catalytic activity">
    <reaction evidence="2">
        <text>a D-aminoacyl-tRNA + H2O = a tRNA + a D-alpha-amino acid + H(+)</text>
        <dbReference type="Rhea" id="RHEA:13953"/>
        <dbReference type="Rhea" id="RHEA-COMP:10123"/>
        <dbReference type="Rhea" id="RHEA-COMP:10124"/>
        <dbReference type="ChEBI" id="CHEBI:15377"/>
        <dbReference type="ChEBI" id="CHEBI:15378"/>
        <dbReference type="ChEBI" id="CHEBI:59871"/>
        <dbReference type="ChEBI" id="CHEBI:78442"/>
        <dbReference type="ChEBI" id="CHEBI:79333"/>
        <dbReference type="EC" id="3.1.1.96"/>
    </reaction>
</comment>
<dbReference type="FunFam" id="3.50.80.10:FF:000001">
    <property type="entry name" value="D-aminoacyl-tRNA deacylase"/>
    <property type="match status" value="1"/>
</dbReference>
<evidence type="ECO:0000313" key="3">
    <source>
        <dbReference type="EMBL" id="QCQ21967.1"/>
    </source>
</evidence>
<comment type="function">
    <text evidence="2">An aminoacyl-tRNA editing enzyme that deacylates mischarged D-aminoacyl-tRNAs. Also deacylates mischarged glycyl-tRNA(Ala), protecting cells against glycine mischarging by AlaRS. Acts via tRNA-based rather than protein-based catalysis; rejects L-amino acids rather than detecting D-amino acids in the active site. By recycling D-aminoacyl-tRNA to D-amino acids and free tRNA molecules, this enzyme counteracts the toxicity associated with the formation of D-aminoacyl-tRNA entities in vivo and helps enforce protein L-homochirality.</text>
</comment>
<feature type="short sequence motif" description="Gly-cisPro motif, important for rejection of L-amino acids" evidence="2">
    <location>
        <begin position="137"/>
        <end position="138"/>
    </location>
</feature>
<name>A0A4P8L251_9BACT</name>
<dbReference type="EC" id="3.1.1.-" evidence="2"/>